<dbReference type="GO" id="GO:0009073">
    <property type="term" value="P:aromatic amino acid family biosynthetic process"/>
    <property type="evidence" value="ECO:0007669"/>
    <property type="project" value="UniProtKB-KW"/>
</dbReference>
<gene>
    <name evidence="4" type="ORF">CQY22_007285</name>
</gene>
<keyword evidence="4" id="KW-0560">Oxidoreductase</keyword>
<dbReference type="Pfam" id="PF08501">
    <property type="entry name" value="Shikimate_dh_N"/>
    <property type="match status" value="1"/>
</dbReference>
<dbReference type="Gene3D" id="3.40.50.720">
    <property type="entry name" value="NAD(P)-binding Rossmann-like Domain"/>
    <property type="match status" value="1"/>
</dbReference>
<dbReference type="InterPro" id="IPR046346">
    <property type="entry name" value="Aminoacid_DH-like_N_sf"/>
</dbReference>
<dbReference type="SUPFAM" id="SSF53223">
    <property type="entry name" value="Aminoacid dehydrogenase-like, N-terminal domain"/>
    <property type="match status" value="1"/>
</dbReference>
<evidence type="ECO:0000313" key="5">
    <source>
        <dbReference type="Proteomes" id="UP000230551"/>
    </source>
</evidence>
<comment type="caution">
    <text evidence="4">The sequence shown here is derived from an EMBL/GenBank/DDBJ whole genome shotgun (WGS) entry which is preliminary data.</text>
</comment>
<dbReference type="EMBL" id="PDCN02000006">
    <property type="protein sequence ID" value="PIB76170.1"/>
    <property type="molecule type" value="Genomic_DNA"/>
</dbReference>
<evidence type="ECO:0000259" key="3">
    <source>
        <dbReference type="Pfam" id="PF08501"/>
    </source>
</evidence>
<dbReference type="PANTHER" id="PTHR21089:SF1">
    <property type="entry name" value="BIFUNCTIONAL 3-DEHYDROQUINATE DEHYDRATASE_SHIKIMATE DEHYDROGENASE, CHLOROPLASTIC"/>
    <property type="match status" value="1"/>
</dbReference>
<dbReference type="EC" id="1.1.1.25" evidence="4"/>
<accession>A0A2G5PDK7</accession>
<protein>
    <submittedName>
        <fullName evidence="4">Shikimate dehydrogenase</fullName>
        <ecNumber evidence="4">1.1.1.25</ecNumber>
    </submittedName>
</protein>
<dbReference type="AlphaFoldDB" id="A0A2G5PDK7"/>
<dbReference type="Gene3D" id="3.40.50.10860">
    <property type="entry name" value="Leucine Dehydrogenase, chain A, domain 1"/>
    <property type="match status" value="1"/>
</dbReference>
<comment type="pathway">
    <text evidence="1">Metabolic intermediate biosynthesis; chorismate biosynthesis; chorismate from D-erythrose 4-phosphate and phosphoenolpyruvate: step 4/7.</text>
</comment>
<evidence type="ECO:0000313" key="4">
    <source>
        <dbReference type="EMBL" id="PIB76170.1"/>
    </source>
</evidence>
<keyword evidence="2" id="KW-0028">Amino-acid biosynthesis</keyword>
<name>A0A2G5PDK7_9MYCO</name>
<dbReference type="InterPro" id="IPR022893">
    <property type="entry name" value="Shikimate_DH_fam"/>
</dbReference>
<dbReference type="SUPFAM" id="SSF51735">
    <property type="entry name" value="NAD(P)-binding Rossmann-fold domains"/>
    <property type="match status" value="1"/>
</dbReference>
<dbReference type="InterPro" id="IPR013708">
    <property type="entry name" value="Shikimate_DH-bd_N"/>
</dbReference>
<evidence type="ECO:0000256" key="2">
    <source>
        <dbReference type="ARBA" id="ARBA00023141"/>
    </source>
</evidence>
<dbReference type="NCBIfam" id="NF009201">
    <property type="entry name" value="PRK12549.1"/>
    <property type="match status" value="1"/>
</dbReference>
<keyword evidence="2" id="KW-0057">Aromatic amino acid biosynthesis</keyword>
<keyword evidence="5" id="KW-1185">Reference proteome</keyword>
<sequence>MTALGSALPAPDPAVRWGRSRPRCHRLFLLGQGLGASKTPALHEAEGAAQGMWLSYRILDVDEWGVTDADLPEVLDWAKACGFSGFNVTHPFKQSVIAHLDELSPHAAALGAVNTVVLRDGRAIGHNTDWRGFQQPFADAMPDVGADTVVAQLGAGGAGAAVAYALLDLGVAELRIFDLDSARGADLVARMATLFGPDRVRVCADPVDALGAADGVVNTTPMGMAGHPGSAAPAGSLRPDLWVAEIIYFPLETELLAQARRRRSSARNRLRR</sequence>
<dbReference type="GO" id="GO:0009423">
    <property type="term" value="P:chorismate biosynthetic process"/>
    <property type="evidence" value="ECO:0007669"/>
    <property type="project" value="TreeGrafter"/>
</dbReference>
<dbReference type="Proteomes" id="UP000230551">
    <property type="component" value="Unassembled WGS sequence"/>
</dbReference>
<dbReference type="GO" id="GO:0019632">
    <property type="term" value="P:shikimate metabolic process"/>
    <property type="evidence" value="ECO:0007669"/>
    <property type="project" value="TreeGrafter"/>
</dbReference>
<evidence type="ECO:0000256" key="1">
    <source>
        <dbReference type="ARBA" id="ARBA00004871"/>
    </source>
</evidence>
<feature type="domain" description="Shikimate dehydrogenase substrate binding N-terminal" evidence="3">
    <location>
        <begin position="29"/>
        <end position="116"/>
    </location>
</feature>
<dbReference type="GO" id="GO:0004764">
    <property type="term" value="F:shikimate 3-dehydrogenase (NADP+) activity"/>
    <property type="evidence" value="ECO:0007669"/>
    <property type="project" value="UniProtKB-EC"/>
</dbReference>
<dbReference type="OrthoDB" id="9776868at2"/>
<dbReference type="STRING" id="85968.GCA_900073015_00028"/>
<reference evidence="4 5" key="1">
    <citation type="journal article" date="2017" name="Infect. Genet. Evol.">
        <title>The new phylogeny of the genus Mycobacterium: The old and the news.</title>
        <authorList>
            <person name="Tortoli E."/>
            <person name="Fedrizzi T."/>
            <person name="Meehan C.J."/>
            <person name="Trovato A."/>
            <person name="Grottola A."/>
            <person name="Giacobazzi E."/>
            <person name="Serpini G.F."/>
            <person name="Tagliazucchi S."/>
            <person name="Fabio A."/>
            <person name="Bettua C."/>
            <person name="Bertorelli R."/>
            <person name="Frascaro F."/>
            <person name="De Sanctis V."/>
            <person name="Pecorari M."/>
            <person name="Jousson O."/>
            <person name="Segata N."/>
            <person name="Cirillo D.M."/>
        </authorList>
    </citation>
    <scope>NUCLEOTIDE SEQUENCE [LARGE SCALE GENOMIC DNA]</scope>
    <source>
        <strain evidence="4 5">CIP1034565</strain>
    </source>
</reference>
<dbReference type="GO" id="GO:0005829">
    <property type="term" value="C:cytosol"/>
    <property type="evidence" value="ECO:0007669"/>
    <property type="project" value="TreeGrafter"/>
</dbReference>
<dbReference type="PANTHER" id="PTHR21089">
    <property type="entry name" value="SHIKIMATE DEHYDROGENASE"/>
    <property type="match status" value="1"/>
</dbReference>
<organism evidence="4 5">
    <name type="scientific">Mycolicibacterium brumae</name>
    <dbReference type="NCBI Taxonomy" id="85968"/>
    <lineage>
        <taxon>Bacteria</taxon>
        <taxon>Bacillati</taxon>
        <taxon>Actinomycetota</taxon>
        <taxon>Actinomycetes</taxon>
        <taxon>Mycobacteriales</taxon>
        <taxon>Mycobacteriaceae</taxon>
        <taxon>Mycolicibacterium</taxon>
    </lineage>
</organism>
<dbReference type="GO" id="GO:0050661">
    <property type="term" value="F:NADP binding"/>
    <property type="evidence" value="ECO:0007669"/>
    <property type="project" value="TreeGrafter"/>
</dbReference>
<dbReference type="InterPro" id="IPR036291">
    <property type="entry name" value="NAD(P)-bd_dom_sf"/>
</dbReference>
<proteinExistence type="predicted"/>
<dbReference type="RefSeq" id="WP_090584656.1">
    <property type="nucleotide sequence ID" value="NZ_CP104302.1"/>
</dbReference>